<feature type="region of interest" description="Disordered" evidence="1">
    <location>
        <begin position="1"/>
        <end position="30"/>
    </location>
</feature>
<sequence length="186" mass="21961">MSSGHPDREDGSPSWGDDPPHGEFANDPIYQAEKRRIRGERIRRKHIDTDWRSQWTKKGIRRRMTEYRGLTEVLVETGALLETVKENYALHRQKFEEAMDGYKIKVIELLEEHIQRIRDNAPEKVFIQLPMPEDHSKDYERVIEMLKWSGDTHLVLDESEFATYVLDQWGWQEGFSQTYAMYSSSG</sequence>
<evidence type="ECO:0000256" key="1">
    <source>
        <dbReference type="SAM" id="MobiDB-lite"/>
    </source>
</evidence>
<comment type="caution">
    <text evidence="2">The sequence shown here is derived from an EMBL/GenBank/DDBJ whole genome shotgun (WGS) entry which is preliminary data.</text>
</comment>
<gene>
    <name evidence="2" type="ORF">LCGC14_1922450</name>
</gene>
<evidence type="ECO:0000313" key="2">
    <source>
        <dbReference type="EMBL" id="KKL88664.1"/>
    </source>
</evidence>
<organism evidence="2">
    <name type="scientific">marine sediment metagenome</name>
    <dbReference type="NCBI Taxonomy" id="412755"/>
    <lineage>
        <taxon>unclassified sequences</taxon>
        <taxon>metagenomes</taxon>
        <taxon>ecological metagenomes</taxon>
    </lineage>
</organism>
<dbReference type="EMBL" id="LAZR01020500">
    <property type="protein sequence ID" value="KKL88664.1"/>
    <property type="molecule type" value="Genomic_DNA"/>
</dbReference>
<dbReference type="AlphaFoldDB" id="A0A0F9FQ58"/>
<feature type="compositionally biased region" description="Basic and acidic residues" evidence="1">
    <location>
        <begin position="1"/>
        <end position="11"/>
    </location>
</feature>
<proteinExistence type="predicted"/>
<accession>A0A0F9FQ58</accession>
<reference evidence="2" key="1">
    <citation type="journal article" date="2015" name="Nature">
        <title>Complex archaea that bridge the gap between prokaryotes and eukaryotes.</title>
        <authorList>
            <person name="Spang A."/>
            <person name="Saw J.H."/>
            <person name="Jorgensen S.L."/>
            <person name="Zaremba-Niedzwiedzka K."/>
            <person name="Martijn J."/>
            <person name="Lind A.E."/>
            <person name="van Eijk R."/>
            <person name="Schleper C."/>
            <person name="Guy L."/>
            <person name="Ettema T.J."/>
        </authorList>
    </citation>
    <scope>NUCLEOTIDE SEQUENCE</scope>
</reference>
<name>A0A0F9FQ58_9ZZZZ</name>
<protein>
    <submittedName>
        <fullName evidence="2">Uncharacterized protein</fullName>
    </submittedName>
</protein>